<organism evidence="10 11">
    <name type="scientific">Brachionus plicatilis</name>
    <name type="common">Marine rotifer</name>
    <name type="synonym">Brachionus muelleri</name>
    <dbReference type="NCBI Taxonomy" id="10195"/>
    <lineage>
        <taxon>Eukaryota</taxon>
        <taxon>Metazoa</taxon>
        <taxon>Spiralia</taxon>
        <taxon>Gnathifera</taxon>
        <taxon>Rotifera</taxon>
        <taxon>Eurotatoria</taxon>
        <taxon>Monogononta</taxon>
        <taxon>Pseudotrocha</taxon>
        <taxon>Ploima</taxon>
        <taxon>Brachionidae</taxon>
        <taxon>Brachionus</taxon>
    </lineage>
</organism>
<dbReference type="FunFam" id="3.20.20.140:FF:000023">
    <property type="entry name" value="N-acetylglucosamine-6-phosphate deacetylase"/>
    <property type="match status" value="1"/>
</dbReference>
<evidence type="ECO:0000256" key="3">
    <source>
        <dbReference type="ARBA" id="ARBA00011899"/>
    </source>
</evidence>
<dbReference type="AlphaFoldDB" id="A0A3M7PIX6"/>
<evidence type="ECO:0000256" key="8">
    <source>
        <dbReference type="ARBA" id="ARBA00047647"/>
    </source>
</evidence>
<dbReference type="InterPro" id="IPR032466">
    <property type="entry name" value="Metal_Hydrolase"/>
</dbReference>
<evidence type="ECO:0000256" key="2">
    <source>
        <dbReference type="ARBA" id="ARBA00010716"/>
    </source>
</evidence>
<dbReference type="Gene3D" id="2.30.40.10">
    <property type="entry name" value="Urease, subunit C, domain 1"/>
    <property type="match status" value="1"/>
</dbReference>
<evidence type="ECO:0000256" key="4">
    <source>
        <dbReference type="ARBA" id="ARBA00018029"/>
    </source>
</evidence>
<dbReference type="GO" id="GO:0006046">
    <property type="term" value="P:N-acetylglucosamine catabolic process"/>
    <property type="evidence" value="ECO:0007669"/>
    <property type="project" value="TreeGrafter"/>
</dbReference>
<dbReference type="OrthoDB" id="10264777at2759"/>
<dbReference type="GO" id="GO:0019262">
    <property type="term" value="P:N-acetylneuraminate catabolic process"/>
    <property type="evidence" value="ECO:0007669"/>
    <property type="project" value="UniProtKB-ARBA"/>
</dbReference>
<name>A0A3M7PIX6_BRAPC</name>
<dbReference type="GO" id="GO:0046872">
    <property type="term" value="F:metal ion binding"/>
    <property type="evidence" value="ECO:0007669"/>
    <property type="project" value="UniProtKB-KW"/>
</dbReference>
<dbReference type="Pfam" id="PF01979">
    <property type="entry name" value="Amidohydro_1"/>
    <property type="match status" value="1"/>
</dbReference>
<reference evidence="10 11" key="1">
    <citation type="journal article" date="2018" name="Sci. Rep.">
        <title>Genomic signatures of local adaptation to the degree of environmental predictability in rotifers.</title>
        <authorList>
            <person name="Franch-Gras L."/>
            <person name="Hahn C."/>
            <person name="Garcia-Roger E.M."/>
            <person name="Carmona M.J."/>
            <person name="Serra M."/>
            <person name="Gomez A."/>
        </authorList>
    </citation>
    <scope>NUCLEOTIDE SEQUENCE [LARGE SCALE GENOMIC DNA]</scope>
    <source>
        <strain evidence="10">HYR1</strain>
    </source>
</reference>
<comment type="catalytic activity">
    <reaction evidence="8">
        <text>N-acetyl-D-glucosamine 6-phosphate + H2O = D-glucosamine 6-phosphate + acetate</text>
        <dbReference type="Rhea" id="RHEA:22936"/>
        <dbReference type="ChEBI" id="CHEBI:15377"/>
        <dbReference type="ChEBI" id="CHEBI:30089"/>
        <dbReference type="ChEBI" id="CHEBI:57513"/>
        <dbReference type="ChEBI" id="CHEBI:58725"/>
        <dbReference type="EC" id="3.5.1.25"/>
    </reaction>
</comment>
<dbReference type="Proteomes" id="UP000276133">
    <property type="component" value="Unassembled WGS sequence"/>
</dbReference>
<dbReference type="SUPFAM" id="SSF51556">
    <property type="entry name" value="Metallo-dependent hydrolases"/>
    <property type="match status" value="1"/>
</dbReference>
<dbReference type="CDD" id="cd00854">
    <property type="entry name" value="NagA"/>
    <property type="match status" value="1"/>
</dbReference>
<evidence type="ECO:0000256" key="7">
    <source>
        <dbReference type="ARBA" id="ARBA00023277"/>
    </source>
</evidence>
<accession>A0A3M7PIX6</accession>
<evidence type="ECO:0000313" key="10">
    <source>
        <dbReference type="EMBL" id="RMZ99022.1"/>
    </source>
</evidence>
<dbReference type="EMBL" id="REGN01010439">
    <property type="protein sequence ID" value="RMZ99022.1"/>
    <property type="molecule type" value="Genomic_DNA"/>
</dbReference>
<dbReference type="EC" id="3.5.1.25" evidence="3"/>
<protein>
    <recommendedName>
        <fullName evidence="4">N-acetylglucosamine-6-phosphate deacetylase</fullName>
        <ecNumber evidence="3">3.5.1.25</ecNumber>
    </recommendedName>
</protein>
<dbReference type="STRING" id="10195.A0A3M7PIX6"/>
<dbReference type="InterPro" id="IPR006680">
    <property type="entry name" value="Amidohydro-rel"/>
</dbReference>
<evidence type="ECO:0000313" key="11">
    <source>
        <dbReference type="Proteomes" id="UP000276133"/>
    </source>
</evidence>
<sequence>MLQNLLFESMIIFELRVLEIFSDILLWEISEVLTKIKPILSYFHINKMNLFDYIFNSDELQSWINDPEHILKLHSARSNKDLSILLIQFTNCRLFYDNKIIKEDLWMRNGIVEDPRKIFFEEKKQAHVQIDLNGLLISPGFIDVQINGGFGRDFTIDANIDECLTEVSKGLLEYGVTAFCPTVISSHLSNYRNLLPKIRDFFANLKTSKKLNSIILGLHLEGPFINKEKLGAHDITALRTLDDGVNTLEETFGMEVEELKNFVSIITLAPELDPSNRVIKKLTDSGIVVSLGHSTANLKQGENAVINGATFITHLFNAMLPFHHRDPHLIGLLSNFSLESHIYYGVISDGIHTHPSAINIAYKSHPNGLVLVTDAMSAMGLEDGRVHHIGSQAVQIMKDPETKKRSAYLQGTRTLCGSVATMDDCVRNLMSATDCSLLEALRCATEHPAKLLGIYPLDGGSLNYGAKANFTIIDDNVNVKATFINGDLAWSSLDWSPQFKFKFIP</sequence>
<dbReference type="Gene3D" id="3.20.20.140">
    <property type="entry name" value="Metal-dependent hydrolases"/>
    <property type="match status" value="1"/>
</dbReference>
<proteinExistence type="inferred from homology"/>
<keyword evidence="5" id="KW-0479">Metal-binding</keyword>
<dbReference type="SUPFAM" id="SSF51338">
    <property type="entry name" value="Composite domain of metallo-dependent hydrolases"/>
    <property type="match status" value="1"/>
</dbReference>
<keyword evidence="7" id="KW-0119">Carbohydrate metabolism</keyword>
<dbReference type="PANTHER" id="PTHR11113">
    <property type="entry name" value="N-ACETYLGLUCOSAMINE-6-PHOSPHATE DEACETYLASE"/>
    <property type="match status" value="1"/>
</dbReference>
<dbReference type="PANTHER" id="PTHR11113:SF14">
    <property type="entry name" value="N-ACETYLGLUCOSAMINE-6-PHOSPHATE DEACETYLASE"/>
    <property type="match status" value="1"/>
</dbReference>
<keyword evidence="11" id="KW-1185">Reference proteome</keyword>
<evidence type="ECO:0000259" key="9">
    <source>
        <dbReference type="Pfam" id="PF01979"/>
    </source>
</evidence>
<dbReference type="InterPro" id="IPR011059">
    <property type="entry name" value="Metal-dep_hydrolase_composite"/>
</dbReference>
<feature type="domain" description="Amidohydrolase-related" evidence="9">
    <location>
        <begin position="137"/>
        <end position="488"/>
    </location>
</feature>
<comment type="caution">
    <text evidence="10">The sequence shown here is derived from an EMBL/GenBank/DDBJ whole genome shotgun (WGS) entry which is preliminary data.</text>
</comment>
<dbReference type="GO" id="GO:0008448">
    <property type="term" value="F:N-acetylglucosamine-6-phosphate deacetylase activity"/>
    <property type="evidence" value="ECO:0007669"/>
    <property type="project" value="UniProtKB-EC"/>
</dbReference>
<evidence type="ECO:0000256" key="1">
    <source>
        <dbReference type="ARBA" id="ARBA00001968"/>
    </source>
</evidence>
<dbReference type="InterPro" id="IPR003764">
    <property type="entry name" value="GlcNAc_6-P_deAcase"/>
</dbReference>
<comment type="cofactor">
    <cofactor evidence="1">
        <name>a divalent metal cation</name>
        <dbReference type="ChEBI" id="CHEBI:60240"/>
    </cofactor>
</comment>
<evidence type="ECO:0000256" key="5">
    <source>
        <dbReference type="ARBA" id="ARBA00022723"/>
    </source>
</evidence>
<comment type="similarity">
    <text evidence="2">Belongs to the metallo-dependent hydrolases superfamily. NagA family.</text>
</comment>
<gene>
    <name evidence="10" type="ORF">BpHYR1_012538</name>
</gene>
<dbReference type="GO" id="GO:0106279">
    <property type="term" value="P:negative regulation of UDP-N-acetylglucosamine biosynthetic process"/>
    <property type="evidence" value="ECO:0007669"/>
    <property type="project" value="UniProtKB-ARBA"/>
</dbReference>
<keyword evidence="6 10" id="KW-0378">Hydrolase</keyword>
<dbReference type="NCBIfam" id="TIGR00221">
    <property type="entry name" value="nagA"/>
    <property type="match status" value="1"/>
</dbReference>
<evidence type="ECO:0000256" key="6">
    <source>
        <dbReference type="ARBA" id="ARBA00022801"/>
    </source>
</evidence>